<evidence type="ECO:0000256" key="5">
    <source>
        <dbReference type="ARBA" id="ARBA00022840"/>
    </source>
</evidence>
<dbReference type="PROSITE" id="PS50011">
    <property type="entry name" value="PROTEIN_KINASE_DOM"/>
    <property type="match status" value="3"/>
</dbReference>
<feature type="compositionally biased region" description="Low complexity" evidence="7">
    <location>
        <begin position="613"/>
        <end position="627"/>
    </location>
</feature>
<feature type="compositionally biased region" description="Basic and acidic residues" evidence="7">
    <location>
        <begin position="672"/>
        <end position="687"/>
    </location>
</feature>
<keyword evidence="1" id="KW-0723">Serine/threonine-protein kinase</keyword>
<feature type="binding site" evidence="6">
    <location>
        <position position="297"/>
    </location>
    <ligand>
        <name>ATP</name>
        <dbReference type="ChEBI" id="CHEBI:30616"/>
    </ligand>
</feature>
<evidence type="ECO:0000313" key="10">
    <source>
        <dbReference type="Proteomes" id="UP000265200"/>
    </source>
</evidence>
<evidence type="ECO:0000256" key="4">
    <source>
        <dbReference type="ARBA" id="ARBA00022777"/>
    </source>
</evidence>
<dbReference type="InterPro" id="IPR008271">
    <property type="entry name" value="Ser/Thr_kinase_AS"/>
</dbReference>
<keyword evidence="4" id="KW-0418">Kinase</keyword>
<evidence type="ECO:0000256" key="1">
    <source>
        <dbReference type="ARBA" id="ARBA00022527"/>
    </source>
</evidence>
<feature type="region of interest" description="Disordered" evidence="7">
    <location>
        <begin position="1042"/>
        <end position="1062"/>
    </location>
</feature>
<feature type="compositionally biased region" description="Low complexity" evidence="7">
    <location>
        <begin position="167"/>
        <end position="184"/>
    </location>
</feature>
<keyword evidence="2" id="KW-0808">Transferase</keyword>
<reference evidence="9" key="3">
    <citation type="submission" date="2025-08" db="UniProtKB">
        <authorList>
            <consortium name="Ensembl"/>
        </authorList>
    </citation>
    <scope>IDENTIFICATION</scope>
    <source>
        <strain evidence="9">HSOK</strain>
    </source>
</reference>
<reference evidence="9 10" key="2">
    <citation type="submission" date="2017-04" db="EMBL/GenBank/DDBJ databases">
        <title>CpG methylation of centromeres and impact of large insertions on vertebrate speciation.</title>
        <authorList>
            <person name="Ichikawa K."/>
            <person name="Yoshimura J."/>
            <person name="Morishita S."/>
        </authorList>
    </citation>
    <scope>NUCLEOTIDE SEQUENCE</scope>
    <source>
        <strain evidence="9 10">HSOK</strain>
    </source>
</reference>
<sequence>MWALGMVLACVYCGYYLFPSSTEYETIRAMVQIFGLPEADVLDRANYKDTFFTRDNGDLRLCTPEEYTEITGNRVRCMNHVIDFDAMTDQHRNMYEMHDDDDHKAFIDLLKRILEVNPQRRITPSQALEHDFITMKHLAGKSKAAYAAGCEGVMGKTPPSDAQVNPSASSSSSMSGSSNQSRKSSMSEEEIVHVREVPSAGSADKQSSQSSLNSSDSCEKPVFQENLEKPEDLQTDKDKAKISRKGNKKTEAFELMEGHYLVGNQGIYRVQEFLGEGGFGKVAKCTKLGSPEMYAIKIIANVQEGKEEFESMKLIQVLDPDENHLMKMYECFSFQNVICLVYEILEESLEDFLIKNECKATPLTYVRAIAQQMFQALKALKSIGVVHCDIKLDNIMFADKKSLKFKLIDFGLAVETKELPTGTEIQVTRFRAPEVILGLPLDESVDMWALGMVLACVYFGNYPFPSRTEYETIRAMVQIFGLPEADVLDRANYKDTFFTRDNSDWRLCTPEEYSKSTGKELRKKNHVIDFDAMTDKHRNMYEMHDDDDHKAFIDLLKRILEVNPQRRITPSQALEHDFITMKHLAGKSKAAYAAGCEGVMGKTPPSDAQVNPSASSSSSMSGTSNQSRKSSMSEEEIVHVREVPSAGSADKQSSHSSLNSSDSCEKPVFQENLEKPEDLQTDKDKSKISRKGNRKTEAFELMEGRNLVGNQGIYKVQEFLGEGSFGKVAKCTKLGSPEMYAIKIIANVQEGKEEFESMKLIQVLDPDENHLMKMYECFSFQNVICLVYEILEESLVDFLIKNECKATPLTYVRAIAQQMFQALKALKSIGVVHCDIKLDNIMFADKISLKFKLIDFGLAVETKELPIGTKIQATPFRAPEVILGLPLDESIDMWALGVSLATVYSGNFAFPDDYDYETIRAMVQIFGLPEEELLSAGLNTQDYFTWDSGVNGWRLYTAEEYTQRTMSNVNGNHVINLDQMTEIHRKQFDMYDDDDHKAFIDLLKRMLEVNPQRRITPSQGLEHDFITMKHLAGKKYCQDEDVMGDRQLGRKKKNLSSDKHGS</sequence>
<feature type="compositionally biased region" description="Low complexity" evidence="7">
    <location>
        <begin position="199"/>
        <end position="216"/>
    </location>
</feature>
<reference key="1">
    <citation type="journal article" date="2007" name="Nature">
        <title>The medaka draft genome and insights into vertebrate genome evolution.</title>
        <authorList>
            <person name="Kasahara M."/>
            <person name="Naruse K."/>
            <person name="Sasaki S."/>
            <person name="Nakatani Y."/>
            <person name="Qu W."/>
            <person name="Ahsan B."/>
            <person name="Yamada T."/>
            <person name="Nagayasu Y."/>
            <person name="Doi K."/>
            <person name="Kasai Y."/>
            <person name="Jindo T."/>
            <person name="Kobayashi D."/>
            <person name="Shimada A."/>
            <person name="Toyoda A."/>
            <person name="Kuroki Y."/>
            <person name="Fujiyama A."/>
            <person name="Sasaki T."/>
            <person name="Shimizu A."/>
            <person name="Asakawa S."/>
            <person name="Shimizu N."/>
            <person name="Hashimoto S."/>
            <person name="Yang J."/>
            <person name="Lee Y."/>
            <person name="Matsushima K."/>
            <person name="Sugano S."/>
            <person name="Sakaizumi M."/>
            <person name="Narita T."/>
            <person name="Ohishi K."/>
            <person name="Haga S."/>
            <person name="Ohta F."/>
            <person name="Nomoto H."/>
            <person name="Nogata K."/>
            <person name="Morishita T."/>
            <person name="Endo T."/>
            <person name="Shin-I T."/>
            <person name="Takeda H."/>
            <person name="Morishita S."/>
            <person name="Kohara Y."/>
        </authorList>
    </citation>
    <scope>NUCLEOTIDE SEQUENCE [LARGE SCALE GENOMIC DNA]</scope>
    <source>
        <strain>Hd-rR</strain>
    </source>
</reference>
<dbReference type="SMART" id="SM00220">
    <property type="entry name" value="S_TKc"/>
    <property type="match status" value="2"/>
</dbReference>
<evidence type="ECO:0000313" key="9">
    <source>
        <dbReference type="Ensembl" id="ENSORLP00015009142.1"/>
    </source>
</evidence>
<feature type="domain" description="Protein kinase" evidence="8">
    <location>
        <begin position="714"/>
        <end position="1026"/>
    </location>
</feature>
<evidence type="ECO:0000256" key="6">
    <source>
        <dbReference type="PROSITE-ProRule" id="PRU10141"/>
    </source>
</evidence>
<evidence type="ECO:0000256" key="2">
    <source>
        <dbReference type="ARBA" id="ARBA00022679"/>
    </source>
</evidence>
<evidence type="ECO:0000256" key="3">
    <source>
        <dbReference type="ARBA" id="ARBA00022741"/>
    </source>
</evidence>
<reference evidence="9" key="4">
    <citation type="submission" date="2025-09" db="UniProtKB">
        <authorList>
            <consortium name="Ensembl"/>
        </authorList>
    </citation>
    <scope>IDENTIFICATION</scope>
    <source>
        <strain evidence="9">HSOK</strain>
    </source>
</reference>
<dbReference type="Ensembl" id="ENSORLT00015015350.1">
    <property type="protein sequence ID" value="ENSORLP00015009142.1"/>
    <property type="gene ID" value="ENSORLG00015009931.1"/>
</dbReference>
<dbReference type="AlphaFoldDB" id="A0A3P9HN62"/>
<dbReference type="PANTHER" id="PTHR24058">
    <property type="entry name" value="DUAL SPECIFICITY PROTEIN KINASE"/>
    <property type="match status" value="1"/>
</dbReference>
<dbReference type="PROSITE" id="PS00107">
    <property type="entry name" value="PROTEIN_KINASE_ATP"/>
    <property type="match status" value="2"/>
</dbReference>
<dbReference type="PROSITE" id="PS00108">
    <property type="entry name" value="PROTEIN_KINASE_ST"/>
    <property type="match status" value="2"/>
</dbReference>
<keyword evidence="3 6" id="KW-0547">Nucleotide-binding</keyword>
<protein>
    <recommendedName>
        <fullName evidence="8">Protein kinase domain-containing protein</fullName>
    </recommendedName>
</protein>
<dbReference type="Proteomes" id="UP000265200">
    <property type="component" value="Chromosome 1"/>
</dbReference>
<evidence type="ECO:0000256" key="7">
    <source>
        <dbReference type="SAM" id="MobiDB-lite"/>
    </source>
</evidence>
<dbReference type="Gene3D" id="1.10.510.10">
    <property type="entry name" value="Transferase(Phosphotransferase) domain 1"/>
    <property type="match status" value="3"/>
</dbReference>
<dbReference type="PANTHER" id="PTHR24058:SF53">
    <property type="entry name" value="HOMEODOMAIN-INTERACTING PROTEIN KINASE 2"/>
    <property type="match status" value="1"/>
</dbReference>
<dbReference type="SUPFAM" id="SSF56112">
    <property type="entry name" value="Protein kinase-like (PK-like)"/>
    <property type="match status" value="3"/>
</dbReference>
<keyword evidence="5 6" id="KW-0067">ATP-binding</keyword>
<dbReference type="InterPro" id="IPR050494">
    <property type="entry name" value="Ser_Thr_dual-spec_kinase"/>
</dbReference>
<dbReference type="InterPro" id="IPR011009">
    <property type="entry name" value="Kinase-like_dom_sf"/>
</dbReference>
<organism evidence="9 10">
    <name type="scientific">Oryzias latipes</name>
    <name type="common">Japanese rice fish</name>
    <name type="synonym">Japanese killifish</name>
    <dbReference type="NCBI Taxonomy" id="8090"/>
    <lineage>
        <taxon>Eukaryota</taxon>
        <taxon>Metazoa</taxon>
        <taxon>Chordata</taxon>
        <taxon>Craniata</taxon>
        <taxon>Vertebrata</taxon>
        <taxon>Euteleostomi</taxon>
        <taxon>Actinopterygii</taxon>
        <taxon>Neopterygii</taxon>
        <taxon>Teleostei</taxon>
        <taxon>Neoteleostei</taxon>
        <taxon>Acanthomorphata</taxon>
        <taxon>Ovalentaria</taxon>
        <taxon>Atherinomorphae</taxon>
        <taxon>Beloniformes</taxon>
        <taxon>Adrianichthyidae</taxon>
        <taxon>Oryziinae</taxon>
        <taxon>Oryzias</taxon>
    </lineage>
</organism>
<feature type="compositionally biased region" description="Basic and acidic residues" evidence="7">
    <location>
        <begin position="226"/>
        <end position="241"/>
    </location>
</feature>
<feature type="domain" description="Protein kinase" evidence="8">
    <location>
        <begin position="268"/>
        <end position="579"/>
    </location>
</feature>
<dbReference type="GO" id="GO:0004674">
    <property type="term" value="F:protein serine/threonine kinase activity"/>
    <property type="evidence" value="ECO:0007669"/>
    <property type="project" value="UniProtKB-KW"/>
</dbReference>
<dbReference type="GO" id="GO:0005524">
    <property type="term" value="F:ATP binding"/>
    <property type="evidence" value="ECO:0007669"/>
    <property type="project" value="UniProtKB-UniRule"/>
</dbReference>
<feature type="region of interest" description="Disordered" evidence="7">
    <location>
        <begin position="603"/>
        <end position="694"/>
    </location>
</feature>
<name>A0A3P9HN62_ORYLA</name>
<evidence type="ECO:0000259" key="8">
    <source>
        <dbReference type="PROSITE" id="PS50011"/>
    </source>
</evidence>
<dbReference type="InterPro" id="IPR000719">
    <property type="entry name" value="Prot_kinase_dom"/>
</dbReference>
<dbReference type="Pfam" id="PF00069">
    <property type="entry name" value="Pkinase"/>
    <property type="match status" value="2"/>
</dbReference>
<proteinExistence type="predicted"/>
<feature type="binding site" evidence="6">
    <location>
        <position position="743"/>
    </location>
    <ligand>
        <name>ATP</name>
        <dbReference type="ChEBI" id="CHEBI:30616"/>
    </ligand>
</feature>
<accession>A0A3P9HN62</accession>
<feature type="region of interest" description="Disordered" evidence="7">
    <location>
        <begin position="157"/>
        <end position="248"/>
    </location>
</feature>
<dbReference type="Gene3D" id="3.30.200.20">
    <property type="entry name" value="Phosphorylase Kinase, domain 1"/>
    <property type="match status" value="2"/>
</dbReference>
<feature type="domain" description="Protein kinase" evidence="8">
    <location>
        <begin position="1"/>
        <end position="133"/>
    </location>
</feature>
<dbReference type="InterPro" id="IPR017441">
    <property type="entry name" value="Protein_kinase_ATP_BS"/>
</dbReference>